<evidence type="ECO:0000256" key="3">
    <source>
        <dbReference type="ARBA" id="ARBA00022777"/>
    </source>
</evidence>
<evidence type="ECO:0000256" key="4">
    <source>
        <dbReference type="ARBA" id="ARBA00022840"/>
    </source>
</evidence>
<dbReference type="InterPro" id="IPR006282">
    <property type="entry name" value="Thi_PPkinase"/>
</dbReference>
<dbReference type="SUPFAM" id="SSF63862">
    <property type="entry name" value="Thiamin pyrophosphokinase, substrate-binding domain"/>
    <property type="match status" value="1"/>
</dbReference>
<keyword evidence="4" id="KW-0067">ATP-binding</keyword>
<evidence type="ECO:0000256" key="1">
    <source>
        <dbReference type="ARBA" id="ARBA00022679"/>
    </source>
</evidence>
<dbReference type="EMBL" id="VSSQ01000732">
    <property type="protein sequence ID" value="MPM00458.1"/>
    <property type="molecule type" value="Genomic_DNA"/>
</dbReference>
<dbReference type="GO" id="GO:0006772">
    <property type="term" value="P:thiamine metabolic process"/>
    <property type="evidence" value="ECO:0007669"/>
    <property type="project" value="InterPro"/>
</dbReference>
<dbReference type="SUPFAM" id="SSF63999">
    <property type="entry name" value="Thiamin pyrophosphokinase, catalytic domain"/>
    <property type="match status" value="1"/>
</dbReference>
<sequence length="218" mass="23784">MKSCYIVGAGDFQKERFHPNPGDFVIAADAGFDYLEGLSIEPDFVIGDFDSLKSPPRDPRVITLPTEKDDTDLLYAVKHARKEGCDTFYLFGGTGGRLDHTLANIQVLSYLSVHGSIGFLLGSGYVITAIRNSTLRFDPGYRGILSVFCAGDRAEGVFLRGLKYPLSNATLTNEIPLGVSNEFLGIPVEVSVSAGTLTVYWEDCTKLPLPAINFIHNL</sequence>
<dbReference type="Pfam" id="PF04265">
    <property type="entry name" value="TPK_B1_binding"/>
    <property type="match status" value="1"/>
</dbReference>
<name>A0A644WAA9_9ZZZZ</name>
<dbReference type="GO" id="GO:0030975">
    <property type="term" value="F:thiamine binding"/>
    <property type="evidence" value="ECO:0007669"/>
    <property type="project" value="InterPro"/>
</dbReference>
<accession>A0A644WAA9</accession>
<evidence type="ECO:0000256" key="2">
    <source>
        <dbReference type="ARBA" id="ARBA00022741"/>
    </source>
</evidence>
<dbReference type="InterPro" id="IPR036371">
    <property type="entry name" value="TPK_B1-bd_sf"/>
</dbReference>
<dbReference type="PANTHER" id="PTHR41299">
    <property type="entry name" value="THIAMINE PYROPHOSPHOKINASE"/>
    <property type="match status" value="1"/>
</dbReference>
<dbReference type="Gene3D" id="3.40.50.10240">
    <property type="entry name" value="Thiamin pyrophosphokinase, catalytic domain"/>
    <property type="match status" value="1"/>
</dbReference>
<dbReference type="InterPro" id="IPR007373">
    <property type="entry name" value="Thiamin_PyroPKinase_B1-bd"/>
</dbReference>
<dbReference type="SMART" id="SM00983">
    <property type="entry name" value="TPK_B1_binding"/>
    <property type="match status" value="1"/>
</dbReference>
<reference evidence="6" key="1">
    <citation type="submission" date="2019-08" db="EMBL/GenBank/DDBJ databases">
        <authorList>
            <person name="Kucharzyk K."/>
            <person name="Murdoch R.W."/>
            <person name="Higgins S."/>
            <person name="Loffler F."/>
        </authorList>
    </citation>
    <scope>NUCLEOTIDE SEQUENCE</scope>
</reference>
<dbReference type="GO" id="GO:0009229">
    <property type="term" value="P:thiamine diphosphate biosynthetic process"/>
    <property type="evidence" value="ECO:0007669"/>
    <property type="project" value="InterPro"/>
</dbReference>
<keyword evidence="2" id="KW-0547">Nucleotide-binding</keyword>
<feature type="domain" description="Thiamin pyrophosphokinase thiamin-binding" evidence="5">
    <location>
        <begin position="124"/>
        <end position="198"/>
    </location>
</feature>
<protein>
    <submittedName>
        <fullName evidence="6">Thiamine pyrophosphokinase</fullName>
        <ecNumber evidence="6">2.7.6.2</ecNumber>
    </submittedName>
</protein>
<organism evidence="6">
    <name type="scientific">bioreactor metagenome</name>
    <dbReference type="NCBI Taxonomy" id="1076179"/>
    <lineage>
        <taxon>unclassified sequences</taxon>
        <taxon>metagenomes</taxon>
        <taxon>ecological metagenomes</taxon>
    </lineage>
</organism>
<evidence type="ECO:0000313" key="6">
    <source>
        <dbReference type="EMBL" id="MPM00458.1"/>
    </source>
</evidence>
<dbReference type="PANTHER" id="PTHR41299:SF1">
    <property type="entry name" value="THIAMINE PYROPHOSPHOKINASE"/>
    <property type="match status" value="1"/>
</dbReference>
<dbReference type="AlphaFoldDB" id="A0A644WAA9"/>
<dbReference type="Pfam" id="PF04263">
    <property type="entry name" value="TPK_catalytic"/>
    <property type="match status" value="1"/>
</dbReference>
<dbReference type="InterPro" id="IPR053149">
    <property type="entry name" value="TPK"/>
</dbReference>
<dbReference type="InterPro" id="IPR036759">
    <property type="entry name" value="TPK_catalytic_sf"/>
</dbReference>
<dbReference type="GO" id="GO:0016301">
    <property type="term" value="F:kinase activity"/>
    <property type="evidence" value="ECO:0007669"/>
    <property type="project" value="UniProtKB-KW"/>
</dbReference>
<evidence type="ECO:0000259" key="5">
    <source>
        <dbReference type="SMART" id="SM00983"/>
    </source>
</evidence>
<dbReference type="CDD" id="cd07995">
    <property type="entry name" value="TPK"/>
    <property type="match status" value="1"/>
</dbReference>
<comment type="caution">
    <text evidence="6">The sequence shown here is derived from an EMBL/GenBank/DDBJ whole genome shotgun (WGS) entry which is preliminary data.</text>
</comment>
<dbReference type="GO" id="GO:0004788">
    <property type="term" value="F:thiamine diphosphokinase activity"/>
    <property type="evidence" value="ECO:0007669"/>
    <property type="project" value="UniProtKB-EC"/>
</dbReference>
<keyword evidence="1 6" id="KW-0808">Transferase</keyword>
<dbReference type="GO" id="GO:0005524">
    <property type="term" value="F:ATP binding"/>
    <property type="evidence" value="ECO:0007669"/>
    <property type="project" value="UniProtKB-KW"/>
</dbReference>
<dbReference type="EC" id="2.7.6.2" evidence="6"/>
<dbReference type="NCBIfam" id="TIGR01378">
    <property type="entry name" value="thi_PPkinase"/>
    <property type="match status" value="1"/>
</dbReference>
<dbReference type="InterPro" id="IPR007371">
    <property type="entry name" value="TPK_catalytic"/>
</dbReference>
<keyword evidence="3 6" id="KW-0418">Kinase</keyword>
<proteinExistence type="predicted"/>
<gene>
    <name evidence="6" type="primary">thiN_5</name>
    <name evidence="6" type="ORF">SDC9_46683</name>
</gene>